<name>A0ACB7S109_HYAAI</name>
<comment type="caution">
    <text evidence="1">The sequence shown here is derived from an EMBL/GenBank/DDBJ whole genome shotgun (WGS) entry which is preliminary data.</text>
</comment>
<proteinExistence type="predicted"/>
<protein>
    <submittedName>
        <fullName evidence="1">Uncharacterized protein</fullName>
    </submittedName>
</protein>
<dbReference type="EMBL" id="CM023486">
    <property type="protein sequence ID" value="KAH6927747.1"/>
    <property type="molecule type" value="Genomic_DNA"/>
</dbReference>
<reference evidence="1" key="1">
    <citation type="submission" date="2020-05" db="EMBL/GenBank/DDBJ databases">
        <title>Large-scale comparative analyses of tick genomes elucidate their genetic diversity and vector capacities.</title>
        <authorList>
            <person name="Jia N."/>
            <person name="Wang J."/>
            <person name="Shi W."/>
            <person name="Du L."/>
            <person name="Sun Y."/>
            <person name="Zhan W."/>
            <person name="Jiang J."/>
            <person name="Wang Q."/>
            <person name="Zhang B."/>
            <person name="Ji P."/>
            <person name="Sakyi L.B."/>
            <person name="Cui X."/>
            <person name="Yuan T."/>
            <person name="Jiang B."/>
            <person name="Yang W."/>
            <person name="Lam T.T.-Y."/>
            <person name="Chang Q."/>
            <person name="Ding S."/>
            <person name="Wang X."/>
            <person name="Zhu J."/>
            <person name="Ruan X."/>
            <person name="Zhao L."/>
            <person name="Wei J."/>
            <person name="Que T."/>
            <person name="Du C."/>
            <person name="Cheng J."/>
            <person name="Dai P."/>
            <person name="Han X."/>
            <person name="Huang E."/>
            <person name="Gao Y."/>
            <person name="Liu J."/>
            <person name="Shao H."/>
            <person name="Ye R."/>
            <person name="Li L."/>
            <person name="Wei W."/>
            <person name="Wang X."/>
            <person name="Wang C."/>
            <person name="Yang T."/>
            <person name="Huo Q."/>
            <person name="Li W."/>
            <person name="Guo W."/>
            <person name="Chen H."/>
            <person name="Zhou L."/>
            <person name="Ni X."/>
            <person name="Tian J."/>
            <person name="Zhou Y."/>
            <person name="Sheng Y."/>
            <person name="Liu T."/>
            <person name="Pan Y."/>
            <person name="Xia L."/>
            <person name="Li J."/>
            <person name="Zhao F."/>
            <person name="Cao W."/>
        </authorList>
    </citation>
    <scope>NUCLEOTIDE SEQUENCE</scope>
    <source>
        <strain evidence="1">Hyas-2018</strain>
    </source>
</reference>
<accession>A0ACB7S109</accession>
<keyword evidence="2" id="KW-1185">Reference proteome</keyword>
<organism evidence="1 2">
    <name type="scientific">Hyalomma asiaticum</name>
    <name type="common">Tick</name>
    <dbReference type="NCBI Taxonomy" id="266040"/>
    <lineage>
        <taxon>Eukaryota</taxon>
        <taxon>Metazoa</taxon>
        <taxon>Ecdysozoa</taxon>
        <taxon>Arthropoda</taxon>
        <taxon>Chelicerata</taxon>
        <taxon>Arachnida</taxon>
        <taxon>Acari</taxon>
        <taxon>Parasitiformes</taxon>
        <taxon>Ixodida</taxon>
        <taxon>Ixodoidea</taxon>
        <taxon>Ixodidae</taxon>
        <taxon>Hyalomminae</taxon>
        <taxon>Hyalomma</taxon>
    </lineage>
</organism>
<evidence type="ECO:0000313" key="1">
    <source>
        <dbReference type="EMBL" id="KAH6927747.1"/>
    </source>
</evidence>
<evidence type="ECO:0000313" key="2">
    <source>
        <dbReference type="Proteomes" id="UP000821845"/>
    </source>
</evidence>
<gene>
    <name evidence="1" type="ORF">HPB50_007718</name>
</gene>
<dbReference type="Proteomes" id="UP000821845">
    <property type="component" value="Chromosome 6"/>
</dbReference>
<sequence length="213" mass="22935">MQVRMMHQSGRFLLADCPSLGASALVLPYRRSGAVMVLFLPQDLYGLGALQEELSAGAFELQFRECDVDVSLPRFRLRQVTDLKRVLPALGVEDVFTERADLSGLSLDKGVRVTLARHAACFCASERGGKPREQNAATAAEASVDASASSAASTASGAGPAPPARQMATAADSTASPDARNCERRQFVVDHPFMFLILNNDVDFFLLFGLVKK</sequence>